<dbReference type="AlphaFoldDB" id="A0A9D9DGY0"/>
<sequence>MEASTKRRVLLGIGKVKGEDGLFSFKALGLSLGLSKARISVLLSEMFASGDCLRLSGRDGALSEKGEAEFSFLRGLEERLQTRLEGIFGKDAKALSQLIVVNADEKLLGKLG</sequence>
<accession>A0A9D9DGY0</accession>
<dbReference type="EMBL" id="JADINA010000039">
    <property type="protein sequence ID" value="MBO8426911.1"/>
    <property type="molecule type" value="Genomic_DNA"/>
</dbReference>
<dbReference type="Proteomes" id="UP000823634">
    <property type="component" value="Unassembled WGS sequence"/>
</dbReference>
<proteinExistence type="predicted"/>
<name>A0A9D9DGY0_9FIRM</name>
<evidence type="ECO:0000313" key="1">
    <source>
        <dbReference type="EMBL" id="MBO8426911.1"/>
    </source>
</evidence>
<gene>
    <name evidence="1" type="ORF">IAC61_06355</name>
</gene>
<reference evidence="1" key="1">
    <citation type="submission" date="2020-10" db="EMBL/GenBank/DDBJ databases">
        <authorList>
            <person name="Gilroy R."/>
        </authorList>
    </citation>
    <scope>NUCLEOTIDE SEQUENCE</scope>
    <source>
        <strain evidence="1">17113</strain>
    </source>
</reference>
<organism evidence="1 2">
    <name type="scientific">Candidatus Alloenteromonas pullistercoris</name>
    <dbReference type="NCBI Taxonomy" id="2840785"/>
    <lineage>
        <taxon>Bacteria</taxon>
        <taxon>Bacillati</taxon>
        <taxon>Bacillota</taxon>
        <taxon>Bacillota incertae sedis</taxon>
        <taxon>Candidatus Alloenteromonas</taxon>
    </lineage>
</organism>
<protein>
    <submittedName>
        <fullName evidence="1">Uncharacterized protein</fullName>
    </submittedName>
</protein>
<evidence type="ECO:0000313" key="2">
    <source>
        <dbReference type="Proteomes" id="UP000823634"/>
    </source>
</evidence>
<reference evidence="1" key="2">
    <citation type="journal article" date="2021" name="PeerJ">
        <title>Extensive microbial diversity within the chicken gut microbiome revealed by metagenomics and culture.</title>
        <authorList>
            <person name="Gilroy R."/>
            <person name="Ravi A."/>
            <person name="Getino M."/>
            <person name="Pursley I."/>
            <person name="Horton D.L."/>
            <person name="Alikhan N.F."/>
            <person name="Baker D."/>
            <person name="Gharbi K."/>
            <person name="Hall N."/>
            <person name="Watson M."/>
            <person name="Adriaenssens E.M."/>
            <person name="Foster-Nyarko E."/>
            <person name="Jarju S."/>
            <person name="Secka A."/>
            <person name="Antonio M."/>
            <person name="Oren A."/>
            <person name="Chaudhuri R.R."/>
            <person name="La Ragione R."/>
            <person name="Hildebrand F."/>
            <person name="Pallen M.J."/>
        </authorList>
    </citation>
    <scope>NUCLEOTIDE SEQUENCE</scope>
    <source>
        <strain evidence="1">17113</strain>
    </source>
</reference>
<comment type="caution">
    <text evidence="1">The sequence shown here is derived from an EMBL/GenBank/DDBJ whole genome shotgun (WGS) entry which is preliminary data.</text>
</comment>